<feature type="coiled-coil region" evidence="5">
    <location>
        <begin position="664"/>
        <end position="809"/>
    </location>
</feature>
<feature type="region of interest" description="Disordered" evidence="6">
    <location>
        <begin position="867"/>
        <end position="977"/>
    </location>
</feature>
<evidence type="ECO:0000256" key="2">
    <source>
        <dbReference type="ARBA" id="ARBA00016725"/>
    </source>
</evidence>
<keyword evidence="3 5" id="KW-0175">Coiled coil</keyword>
<feature type="compositionally biased region" description="Low complexity" evidence="6">
    <location>
        <begin position="867"/>
        <end position="907"/>
    </location>
</feature>
<dbReference type="PANTHER" id="PTHR18962:SF0">
    <property type="entry name" value="COILED-COIL DOMAIN-CONTAINING PROTEIN 39"/>
    <property type="match status" value="1"/>
</dbReference>
<evidence type="ECO:0000313" key="8">
    <source>
        <dbReference type="RefSeq" id="XP_032830900.1"/>
    </source>
</evidence>
<feature type="coiled-coil region" evidence="5">
    <location>
        <begin position="206"/>
        <end position="408"/>
    </location>
</feature>
<sequence length="977" mass="111999">MSESVLAELQWDEGMAIPVANEENKALEMQLQKRLQENVSMEGEMMEQEERLHAMVEHLKNVKQEFTNTQVLCRAREKELETESHFATLAEREGGRLKQELRRLDAEMHDARERQNNHQNELFRATRRLEDKRAELRWDKLALDTWLEEAARRDEDIEALQRYARLDEGKIRELMLRLDRLTDEESQKRRYLENEVTETVMTQVELDKAAEEFRRAHRERQQLLQQWEETIQQMQRRDRDVERCALELAEARQEQRGRKELLRQKREFLEREVENNAEHARRTAGSERLAQKLRRALLQMDGARQQLHDQLETLKGTVERTATELENARAQVSNLGKEVQDKTNRLRALEGERESLRERLKSSQETALSAEERALRMDEMFAQEQQRIKELEQTLAQVKNQKFAREQQLQEGRVRERQAEVAMAGVRASIAGLRSRLQRLDADAIKQSNIIYSQDFQLAQLERRLAQLQGDISNEEKEQLEAQVAKLKAQLSERNDTHALLTAQLRRVQDDIRHTRRDLEHSSAEKAELTSKIEQLDLENNSAEKEMKKITNAKQELLVEESLLKLECRRVRGLVAASADGVLSLEKRQQALQTALKERSLENDARKHELLTLERGLQQERQALSAELHERLSKVDRMRKRYEILTVAMAPPEGEEDKSQAYYVIKAAQEKEEMQKEGDELDARIRRAEKEIRAMENTVQVVNGRNAALRRSHSKVPQGGAEHEERLRLEEQKRSLEEKLKFKRRQVRELQQDLQVMNESMDELLSEGDVQEGDLKGHSDSVQQLKKEIREQQEKIERGKKQCSRLSRELRAAAKSREATPAERDVALRELRDFGRAVTRLLSDILGQSPEVAGDVHVFFQQAGITLPSPSSSTSSSSSSSRQSSRLSSARSSASSVRSGVGSQRASPGAAVTTVQLGLELPPPSPSSPHGGTPAGRSPGPTGSAAPSGRGSVAESTKGSAKSSRPSSRESQRSNRR</sequence>
<comment type="function">
    <text evidence="4">Required for assembly of dynein regulatory complex (DRC) and inner dynein arm (IDA) complexes, which are responsible for ciliary beat regulation, thereby playing a central role in motility in cilia and flagella. Probably acts together with CCDC40 to form a molecular ruler that determines the 96 nanometer (nm) repeat length and arrangements of components in cilia and flagella. Not required for outer dynein arm complexes assembly.</text>
</comment>
<dbReference type="RefSeq" id="XP_032830900.1">
    <property type="nucleotide sequence ID" value="XM_032975009.1"/>
</dbReference>
<evidence type="ECO:0000313" key="7">
    <source>
        <dbReference type="Proteomes" id="UP001318040"/>
    </source>
</evidence>
<dbReference type="CTD" id="339829"/>
<keyword evidence="7" id="KW-1185">Reference proteome</keyword>
<feature type="compositionally biased region" description="Basic and acidic residues" evidence="6">
    <location>
        <begin position="967"/>
        <end position="977"/>
    </location>
</feature>
<evidence type="ECO:0000256" key="5">
    <source>
        <dbReference type="SAM" id="Coils"/>
    </source>
</evidence>
<feature type="coiled-coil region" evidence="5">
    <location>
        <begin position="45"/>
        <end position="135"/>
    </location>
</feature>
<dbReference type="GO" id="GO:0060285">
    <property type="term" value="P:cilium-dependent cell motility"/>
    <property type="evidence" value="ECO:0007669"/>
    <property type="project" value="TreeGrafter"/>
</dbReference>
<evidence type="ECO:0000256" key="3">
    <source>
        <dbReference type="ARBA" id="ARBA00023054"/>
    </source>
</evidence>
<dbReference type="KEGG" id="pmrn:116954470"/>
<dbReference type="GO" id="GO:0036159">
    <property type="term" value="P:inner dynein arm assembly"/>
    <property type="evidence" value="ECO:0007669"/>
    <property type="project" value="InterPro"/>
</dbReference>
<dbReference type="PANTHER" id="PTHR18962">
    <property type="entry name" value="COILED-COIL DOMAIN-CONTAINING PROTEIN 39"/>
    <property type="match status" value="1"/>
</dbReference>
<gene>
    <name evidence="8" type="primary">CCDC39</name>
</gene>
<comment type="similarity">
    <text evidence="1">Belongs to the CCDC39 family.</text>
</comment>
<feature type="coiled-coil region" evidence="5">
    <location>
        <begin position="458"/>
        <end position="560"/>
    </location>
</feature>
<accession>A0AAJ7XE15</accession>
<dbReference type="Proteomes" id="UP001318040">
    <property type="component" value="Chromosome 55"/>
</dbReference>
<dbReference type="GO" id="GO:0060287">
    <property type="term" value="P:epithelial cilium movement involved in determination of left/right asymmetry"/>
    <property type="evidence" value="ECO:0007669"/>
    <property type="project" value="TreeGrafter"/>
</dbReference>
<evidence type="ECO:0000256" key="6">
    <source>
        <dbReference type="SAM" id="MobiDB-lite"/>
    </source>
</evidence>
<protein>
    <recommendedName>
        <fullName evidence="2">Coiled-coil domain-containing protein 39</fullName>
    </recommendedName>
</protein>
<proteinExistence type="inferred from homology"/>
<reference evidence="8" key="1">
    <citation type="submission" date="2025-08" db="UniProtKB">
        <authorList>
            <consortium name="RefSeq"/>
        </authorList>
    </citation>
    <scope>IDENTIFICATION</scope>
    <source>
        <tissue evidence="8">Sperm</tissue>
    </source>
</reference>
<dbReference type="Pfam" id="PF24161">
    <property type="entry name" value="CCDC39"/>
    <property type="match status" value="1"/>
</dbReference>
<dbReference type="GO" id="GO:0005576">
    <property type="term" value="C:extracellular region"/>
    <property type="evidence" value="ECO:0007669"/>
    <property type="project" value="GOC"/>
</dbReference>
<name>A0AAJ7XE15_PETMA</name>
<dbReference type="GO" id="GO:0005930">
    <property type="term" value="C:axoneme"/>
    <property type="evidence" value="ECO:0007669"/>
    <property type="project" value="InterPro"/>
</dbReference>
<evidence type="ECO:0000256" key="1">
    <source>
        <dbReference type="ARBA" id="ARBA00005805"/>
    </source>
</evidence>
<evidence type="ECO:0000256" key="4">
    <source>
        <dbReference type="ARBA" id="ARBA00045182"/>
    </source>
</evidence>
<dbReference type="AlphaFoldDB" id="A0AAJ7XE15"/>
<organism evidence="7 8">
    <name type="scientific">Petromyzon marinus</name>
    <name type="common">Sea lamprey</name>
    <dbReference type="NCBI Taxonomy" id="7757"/>
    <lineage>
        <taxon>Eukaryota</taxon>
        <taxon>Metazoa</taxon>
        <taxon>Chordata</taxon>
        <taxon>Craniata</taxon>
        <taxon>Vertebrata</taxon>
        <taxon>Cyclostomata</taxon>
        <taxon>Hyperoartia</taxon>
        <taxon>Petromyzontiformes</taxon>
        <taxon>Petromyzontidae</taxon>
        <taxon>Petromyzon</taxon>
    </lineage>
</organism>
<dbReference type="InterPro" id="IPR033290">
    <property type="entry name" value="CCDC39"/>
</dbReference>